<protein>
    <submittedName>
        <fullName evidence="10">Aminopeptidase</fullName>
    </submittedName>
</protein>
<keyword evidence="9" id="KW-0482">Metalloprotease</keyword>
<evidence type="ECO:0000313" key="11">
    <source>
        <dbReference type="Proteomes" id="UP000298381"/>
    </source>
</evidence>
<dbReference type="EMBL" id="SRIB01000001">
    <property type="protein sequence ID" value="TFZ41586.1"/>
    <property type="molecule type" value="Genomic_DNA"/>
</dbReference>
<keyword evidence="8" id="KW-0378">Hydrolase</keyword>
<comment type="cofactor">
    <cofactor evidence="1">
        <name>Co(2+)</name>
        <dbReference type="ChEBI" id="CHEBI:48828"/>
    </cofactor>
</comment>
<dbReference type="PANTHER" id="PTHR34448">
    <property type="entry name" value="AMINOPEPTIDASE"/>
    <property type="match status" value="1"/>
</dbReference>
<evidence type="ECO:0000256" key="6">
    <source>
        <dbReference type="ARBA" id="ARBA00022670"/>
    </source>
</evidence>
<keyword evidence="11" id="KW-1185">Reference proteome</keyword>
<dbReference type="PRINTS" id="PR00919">
    <property type="entry name" value="THERMOPTASE"/>
</dbReference>
<proteinExistence type="inferred from homology"/>
<evidence type="ECO:0000256" key="8">
    <source>
        <dbReference type="ARBA" id="ARBA00022801"/>
    </source>
</evidence>
<evidence type="ECO:0000256" key="9">
    <source>
        <dbReference type="ARBA" id="ARBA00023049"/>
    </source>
</evidence>
<dbReference type="InterPro" id="IPR035097">
    <property type="entry name" value="M29_N-terminal"/>
</dbReference>
<dbReference type="InterPro" id="IPR000787">
    <property type="entry name" value="Peptidase_M29"/>
</dbReference>
<dbReference type="Gene3D" id="3.40.1830.10">
    <property type="entry name" value="Thermophilic metalloprotease (M29)"/>
    <property type="match status" value="1"/>
</dbReference>
<organism evidence="10 11">
    <name type="scientific">Soehngenia longivitae</name>
    <dbReference type="NCBI Taxonomy" id="2562294"/>
    <lineage>
        <taxon>Bacteria</taxon>
        <taxon>Bacillati</taxon>
        <taxon>Bacillota</taxon>
        <taxon>Tissierellia</taxon>
        <taxon>Tissierellales</taxon>
        <taxon>Tissierellaceae</taxon>
        <taxon>Soehngenia</taxon>
    </lineage>
</organism>
<dbReference type="OrthoDB" id="9803993at2"/>
<name>A0A4Z0D9I2_9FIRM</name>
<evidence type="ECO:0000256" key="4">
    <source>
        <dbReference type="ARBA" id="ARBA00008236"/>
    </source>
</evidence>
<keyword evidence="6" id="KW-0645">Protease</keyword>
<reference evidence="10 11" key="1">
    <citation type="submission" date="2019-03" db="EMBL/GenBank/DDBJ databases">
        <title>Draft genome sequence data and analysis of a Fermenting Bacterium, Soehngenia longevitae strain 1933PT, isolated from petroleum reservoir in Azerbaijan.</title>
        <authorList>
            <person name="Grouzdev D.S."/>
            <person name="Bidzhieva S.K."/>
            <person name="Sokolova D.S."/>
            <person name="Tourova T.P."/>
            <person name="Poltaraus A.B."/>
            <person name="Nazina T.N."/>
        </authorList>
    </citation>
    <scope>NUCLEOTIDE SEQUENCE [LARGE SCALE GENOMIC DNA]</scope>
    <source>
        <strain evidence="10 11">1933P</strain>
    </source>
</reference>
<dbReference type="PANTHER" id="PTHR34448:SF3">
    <property type="entry name" value="AMINOPEPTIDASE AMPS"/>
    <property type="match status" value="1"/>
</dbReference>
<evidence type="ECO:0000256" key="3">
    <source>
        <dbReference type="ARBA" id="ARBA00001947"/>
    </source>
</evidence>
<comment type="caution">
    <text evidence="10">The sequence shown here is derived from an EMBL/GenBank/DDBJ whole genome shotgun (WGS) entry which is preliminary data.</text>
</comment>
<dbReference type="GO" id="GO:0046872">
    <property type="term" value="F:metal ion binding"/>
    <property type="evidence" value="ECO:0007669"/>
    <property type="project" value="UniProtKB-KW"/>
</dbReference>
<dbReference type="RefSeq" id="WP_135269741.1">
    <property type="nucleotide sequence ID" value="NZ_SRIB01000001.1"/>
</dbReference>
<keyword evidence="7" id="KW-0479">Metal-binding</keyword>
<comment type="cofactor">
    <cofactor evidence="2">
        <name>Mg(2+)</name>
        <dbReference type="ChEBI" id="CHEBI:18420"/>
    </cofactor>
</comment>
<dbReference type="Pfam" id="PF02073">
    <property type="entry name" value="Peptidase_M29"/>
    <property type="match status" value="1"/>
</dbReference>
<dbReference type="Proteomes" id="UP000298381">
    <property type="component" value="Unassembled WGS sequence"/>
</dbReference>
<dbReference type="AlphaFoldDB" id="A0A4Z0D9I2"/>
<dbReference type="GO" id="GO:0008237">
    <property type="term" value="F:metallopeptidase activity"/>
    <property type="evidence" value="ECO:0007669"/>
    <property type="project" value="UniProtKB-KW"/>
</dbReference>
<comment type="cofactor">
    <cofactor evidence="3">
        <name>Zn(2+)</name>
        <dbReference type="ChEBI" id="CHEBI:29105"/>
    </cofactor>
</comment>
<evidence type="ECO:0000256" key="5">
    <source>
        <dbReference type="ARBA" id="ARBA00022438"/>
    </source>
</evidence>
<evidence type="ECO:0000256" key="1">
    <source>
        <dbReference type="ARBA" id="ARBA00001941"/>
    </source>
</evidence>
<comment type="similarity">
    <text evidence="4">Belongs to the peptidase M29 family.</text>
</comment>
<keyword evidence="5 10" id="KW-0031">Aminopeptidase</keyword>
<sequence length="411" mass="46251">MKSFEEKVSDYAKLVVEVGINVQANEPLVITAPVEGAEFVRELAKFAYAKKASEVFVNWNDDVLTRLKYENAPMEVFEEFPKWRADMMEYYAKKGAGFISIHADDPNLLKGIDTEKIAAANKSSSIGLREFRKYTMNDINSWCVISIPTLNWAKSLFPDLSSKEAVEKLWDAIFKATRVDLDDPVAAWKDHLESLERRMNYLNEKKFKTLHYTSSNGTDLTVNLPKNHIWAGGGGKNSEGVYFVANMPTEEVFTMPHKYGVDGVVYSSKPLNYSGNLIEDFKLVFENGKVVDFDAREGKSILEEMLNMDEGARRLGEVALVPYSSPIQKAGILFKNTLFDENASCHFALGKAYPTNIENGVNMSEKELDENGVNDSLIHVDFMVGTSDLSIVGETEDGEEYIIFENGEWNI</sequence>
<dbReference type="SUPFAM" id="SSF144052">
    <property type="entry name" value="Thermophilic metalloprotease-like"/>
    <property type="match status" value="1"/>
</dbReference>
<evidence type="ECO:0000256" key="7">
    <source>
        <dbReference type="ARBA" id="ARBA00022723"/>
    </source>
</evidence>
<evidence type="ECO:0000256" key="2">
    <source>
        <dbReference type="ARBA" id="ARBA00001946"/>
    </source>
</evidence>
<gene>
    <name evidence="10" type="ORF">E4100_00110</name>
</gene>
<dbReference type="InterPro" id="IPR052170">
    <property type="entry name" value="M29_Exopeptidase"/>
</dbReference>
<dbReference type="GO" id="GO:0004177">
    <property type="term" value="F:aminopeptidase activity"/>
    <property type="evidence" value="ECO:0007669"/>
    <property type="project" value="UniProtKB-KW"/>
</dbReference>
<evidence type="ECO:0000313" key="10">
    <source>
        <dbReference type="EMBL" id="TFZ41586.1"/>
    </source>
</evidence>
<dbReference type="GO" id="GO:0006508">
    <property type="term" value="P:proteolysis"/>
    <property type="evidence" value="ECO:0007669"/>
    <property type="project" value="UniProtKB-KW"/>
</dbReference>
<accession>A0A4Z0D9I2</accession>